<protein>
    <recommendedName>
        <fullName evidence="6">Piwi domain-containing protein</fullName>
    </recommendedName>
</protein>
<dbReference type="EMBL" id="CDMZ01000617">
    <property type="protein sequence ID" value="CEM18021.1"/>
    <property type="molecule type" value="Genomic_DNA"/>
</dbReference>
<dbReference type="InterPro" id="IPR003165">
    <property type="entry name" value="Piwi"/>
</dbReference>
<organism evidence="5">
    <name type="scientific">Chromera velia CCMP2878</name>
    <dbReference type="NCBI Taxonomy" id="1169474"/>
    <lineage>
        <taxon>Eukaryota</taxon>
        <taxon>Sar</taxon>
        <taxon>Alveolata</taxon>
        <taxon>Colpodellida</taxon>
        <taxon>Chromeraceae</taxon>
        <taxon>Chromera</taxon>
    </lineage>
</organism>
<dbReference type="InterPro" id="IPR012337">
    <property type="entry name" value="RNaseH-like_sf"/>
</dbReference>
<sequence>MLRQRPSTGFDREILHQTNYRSLRLRPQCYHFCDVEFDPPLPIDTAAGTAHRLVGKNKAAILEALSGATEIQISGRNCYVINCDQETIDVHVVVSLDGRGEKALRGEGEENEDGDGDGETPLGVHRMRIKSLQQPAEFEDEEGRKHLALLLNRGFSASIRAAGFRKDGSCFWNPKKGDAFINRGNLKLFQTYSAPIHFFQNTPVVLLEGRKQVRQDETALQVLEKIRKRNHSSEEAFRFECEEALLDKYVVTMHGNDAQRYRISEILWDQNIDSEFERETGKNISFRDFFKQLYNITLNAPKGVPILRTNRKIRKRAPERSAPALSEELGAGGRSKTRTVELPPEICWVLGVDREAQADWQMMRRLSEFCRQTPAQKVDEGKKLFDMLRAHRSASGLLESFGIELGDQPFETVGRQVAPSRLLLMTGKEDLQRAKAQRGDDEAPGVQLNMTNLSLQKNIEKEVAGFVGNCEGFKNWAVAYFPKDRNASLELTNKLYEIAQERGMDKETEGPKEIALDVSDPVGDLQKQLKEKFSTPRGPPSIILVVLPKLQKSRSSPHYAKLKEAFCTGLFALPTQCVLADTIEKKGKAAAVRIFDQMICKQGGYIWAINLNVPGASGPKRTMAVGVKTLTAKGRTLVAFSASRNAVHTKYFSYSRWLSGGPGGGGRSHQAIGPILREFLRQALVFFRDNWEEADGECPKEDKDRIPHRVVIYRDGSGGPSVRQQADHEVREAKAAFREVDERWGKGGDWCSYLEFVFLSVYRDTRPRFFRVKEGGGLVNPLPQTVFSDGVQGPDVHFCMNNFYINHHSVTQGCAAPTKYALVAWENKPANTEWATDELQILTAQLSLLYQNWPGAVRAPAPLMYADKQCKLYTEIQSRDAVNRQFPWMLKHLYFL</sequence>
<dbReference type="PROSITE" id="PS50822">
    <property type="entry name" value="PIWI"/>
    <property type="match status" value="1"/>
</dbReference>
<evidence type="ECO:0000259" key="4">
    <source>
        <dbReference type="PROSITE" id="PS50822"/>
    </source>
</evidence>
<dbReference type="Pfam" id="PF02171">
    <property type="entry name" value="Piwi"/>
    <property type="match status" value="1"/>
</dbReference>
<feature type="domain" description="Piwi" evidence="4">
    <location>
        <begin position="707"/>
        <end position="878"/>
    </location>
</feature>
<comment type="similarity">
    <text evidence="1">Belongs to the argonaute family.</text>
</comment>
<feature type="domain" description="PAZ" evidence="3">
    <location>
        <begin position="218"/>
        <end position="351"/>
    </location>
</feature>
<evidence type="ECO:0000313" key="5">
    <source>
        <dbReference type="EMBL" id="CEM18021.1"/>
    </source>
</evidence>
<dbReference type="Pfam" id="PF02170">
    <property type="entry name" value="PAZ"/>
    <property type="match status" value="1"/>
</dbReference>
<proteinExistence type="inferred from homology"/>
<dbReference type="AlphaFoldDB" id="A0A0G4FTB6"/>
<dbReference type="GO" id="GO:0003723">
    <property type="term" value="F:RNA binding"/>
    <property type="evidence" value="ECO:0007669"/>
    <property type="project" value="InterPro"/>
</dbReference>
<dbReference type="VEuPathDB" id="CryptoDB:Cvel_3726"/>
<evidence type="ECO:0000256" key="1">
    <source>
        <dbReference type="RuleBase" id="RU361178"/>
    </source>
</evidence>
<evidence type="ECO:0000256" key="2">
    <source>
        <dbReference type="SAM" id="MobiDB-lite"/>
    </source>
</evidence>
<dbReference type="PROSITE" id="PS50821">
    <property type="entry name" value="PAZ"/>
    <property type="match status" value="1"/>
</dbReference>
<dbReference type="Gene3D" id="3.30.420.10">
    <property type="entry name" value="Ribonuclease H-like superfamily/Ribonuclease H"/>
    <property type="match status" value="1"/>
</dbReference>
<evidence type="ECO:0000259" key="3">
    <source>
        <dbReference type="PROSITE" id="PS50821"/>
    </source>
</evidence>
<dbReference type="Gene3D" id="2.170.260.10">
    <property type="entry name" value="paz domain"/>
    <property type="match status" value="1"/>
</dbReference>
<dbReference type="SMART" id="SM00950">
    <property type="entry name" value="Piwi"/>
    <property type="match status" value="1"/>
</dbReference>
<dbReference type="InterPro" id="IPR003100">
    <property type="entry name" value="PAZ_dom"/>
</dbReference>
<name>A0A0G4FTB6_9ALVE</name>
<dbReference type="PANTHER" id="PTHR22891">
    <property type="entry name" value="EUKARYOTIC TRANSLATION INITIATION FACTOR 2C"/>
    <property type="match status" value="1"/>
</dbReference>
<dbReference type="PhylomeDB" id="A0A0G4FTB6"/>
<accession>A0A0G4FTB6</accession>
<dbReference type="InterPro" id="IPR036397">
    <property type="entry name" value="RNaseH_sf"/>
</dbReference>
<feature type="region of interest" description="Disordered" evidence="2">
    <location>
        <begin position="315"/>
        <end position="336"/>
    </location>
</feature>
<dbReference type="SUPFAM" id="SSF53098">
    <property type="entry name" value="Ribonuclease H-like"/>
    <property type="match status" value="1"/>
</dbReference>
<dbReference type="Gene3D" id="3.40.50.2300">
    <property type="match status" value="1"/>
</dbReference>
<dbReference type="InterPro" id="IPR036085">
    <property type="entry name" value="PAZ_dom_sf"/>
</dbReference>
<evidence type="ECO:0008006" key="6">
    <source>
        <dbReference type="Google" id="ProtNLM"/>
    </source>
</evidence>
<gene>
    <name evidence="5" type="ORF">Cvel_3726</name>
</gene>
<reference evidence="5" key="1">
    <citation type="submission" date="2014-11" db="EMBL/GenBank/DDBJ databases">
        <authorList>
            <person name="Otto D Thomas"/>
            <person name="Naeem Raeece"/>
        </authorList>
    </citation>
    <scope>NUCLEOTIDE SEQUENCE</scope>
</reference>
<dbReference type="SUPFAM" id="SSF101690">
    <property type="entry name" value="PAZ domain"/>
    <property type="match status" value="1"/>
</dbReference>
<dbReference type="SMART" id="SM00949">
    <property type="entry name" value="PAZ"/>
    <property type="match status" value="1"/>
</dbReference>